<dbReference type="PANTHER" id="PTHR30042:SF2">
    <property type="entry name" value="POTASSIUM-TRANSPORTING ATPASE KDPC SUBUNIT"/>
    <property type="match status" value="1"/>
</dbReference>
<evidence type="ECO:0000313" key="12">
    <source>
        <dbReference type="Proteomes" id="UP000005737"/>
    </source>
</evidence>
<evidence type="ECO:0000256" key="4">
    <source>
        <dbReference type="ARBA" id="ARBA00022692"/>
    </source>
</evidence>
<keyword evidence="9" id="KW-0406">Ion transport</keyword>
<evidence type="ECO:0000256" key="6">
    <source>
        <dbReference type="ARBA" id="ARBA00022840"/>
    </source>
</evidence>
<dbReference type="HOGENOM" id="CLU_077094_2_0_12"/>
<evidence type="ECO:0000256" key="9">
    <source>
        <dbReference type="ARBA" id="ARBA00023065"/>
    </source>
</evidence>
<evidence type="ECO:0000256" key="10">
    <source>
        <dbReference type="ARBA" id="ARBA00023136"/>
    </source>
</evidence>
<sequence length="184" mass="20559">MEKHMLYLKILFQSVVGLLFLTLLTGIVYPLAVFGFAQAIFPYQSNGSLIIDRSGGVLGSQLIGRRYESAGYLKGRPSASEYAAGAASNLGPMDRRLKDREQSDDRQPVLLRFSSGSGLDPHISGDAARFQFDRILSERNMKEDQRASLEQILAKCGETRSLFRADKVNVFCFNRLLDEKTSDR</sequence>
<evidence type="ECO:0000256" key="1">
    <source>
        <dbReference type="ARBA" id="ARBA00022448"/>
    </source>
</evidence>
<evidence type="ECO:0000256" key="7">
    <source>
        <dbReference type="ARBA" id="ARBA00022958"/>
    </source>
</evidence>
<dbReference type="GO" id="GO:0005524">
    <property type="term" value="F:ATP binding"/>
    <property type="evidence" value="ECO:0007669"/>
    <property type="project" value="UniProtKB-KW"/>
</dbReference>
<dbReference type="PANTHER" id="PTHR30042">
    <property type="entry name" value="POTASSIUM-TRANSPORTING ATPASE C CHAIN"/>
    <property type="match status" value="1"/>
</dbReference>
<dbReference type="GO" id="GO:0008556">
    <property type="term" value="F:P-type potassium transmembrane transporter activity"/>
    <property type="evidence" value="ECO:0007669"/>
    <property type="project" value="InterPro"/>
</dbReference>
<evidence type="ECO:0000256" key="3">
    <source>
        <dbReference type="ARBA" id="ARBA00022538"/>
    </source>
</evidence>
<keyword evidence="8" id="KW-1133">Transmembrane helix</keyword>
<evidence type="ECO:0000313" key="11">
    <source>
        <dbReference type="EMBL" id="EHQ08270.1"/>
    </source>
</evidence>
<proteinExistence type="predicted"/>
<keyword evidence="5" id="KW-0547">Nucleotide-binding</keyword>
<keyword evidence="1" id="KW-0813">Transport</keyword>
<keyword evidence="7" id="KW-0630">Potassium</keyword>
<dbReference type="Proteomes" id="UP000005737">
    <property type="component" value="Unassembled WGS sequence"/>
</dbReference>
<reference evidence="11 12" key="1">
    <citation type="submission" date="2011-10" db="EMBL/GenBank/DDBJ databases">
        <title>The Improved High-Quality Draft genome of Leptonema illini DSM 21528.</title>
        <authorList>
            <consortium name="US DOE Joint Genome Institute (JGI-PGF)"/>
            <person name="Lucas S."/>
            <person name="Copeland A."/>
            <person name="Lapidus A."/>
            <person name="Glavina del Rio T."/>
            <person name="Dalin E."/>
            <person name="Tice H."/>
            <person name="Bruce D."/>
            <person name="Goodwin L."/>
            <person name="Pitluck S."/>
            <person name="Peters L."/>
            <person name="Mikhailova N."/>
            <person name="Held B."/>
            <person name="Kyrpides N."/>
            <person name="Mavromatis K."/>
            <person name="Ivanova N."/>
            <person name="Markowitz V."/>
            <person name="Cheng J.-F."/>
            <person name="Hugenholtz P."/>
            <person name="Woyke T."/>
            <person name="Wu D."/>
            <person name="Gronow S."/>
            <person name="Wellnitz S."/>
            <person name="Brambilla E.-M."/>
            <person name="Klenk H.-P."/>
            <person name="Eisen J.A."/>
        </authorList>
    </citation>
    <scope>NUCLEOTIDE SEQUENCE [LARGE SCALE GENOMIC DNA]</scope>
    <source>
        <strain evidence="11 12">DSM 21528</strain>
    </source>
</reference>
<protein>
    <submittedName>
        <fullName evidence="11">K transporting ATPase KdpC subunit</fullName>
    </submittedName>
</protein>
<dbReference type="STRING" id="183.GCA_002009735_00728"/>
<dbReference type="PIRSF" id="PIRSF001296">
    <property type="entry name" value="K_ATPase_KdpC"/>
    <property type="match status" value="1"/>
</dbReference>
<evidence type="ECO:0000256" key="5">
    <source>
        <dbReference type="ARBA" id="ARBA00022741"/>
    </source>
</evidence>
<dbReference type="Pfam" id="PF02669">
    <property type="entry name" value="KdpC"/>
    <property type="match status" value="1"/>
</dbReference>
<evidence type="ECO:0000256" key="8">
    <source>
        <dbReference type="ARBA" id="ARBA00022989"/>
    </source>
</evidence>
<dbReference type="GO" id="GO:0016020">
    <property type="term" value="C:membrane"/>
    <property type="evidence" value="ECO:0007669"/>
    <property type="project" value="InterPro"/>
</dbReference>
<keyword evidence="12" id="KW-1185">Reference proteome</keyword>
<dbReference type="AlphaFoldDB" id="H2CKG5"/>
<evidence type="ECO:0000256" key="2">
    <source>
        <dbReference type="ARBA" id="ARBA00022475"/>
    </source>
</evidence>
<gene>
    <name evidence="11" type="ORF">Lepil_3613</name>
</gene>
<keyword evidence="10" id="KW-0472">Membrane</keyword>
<name>H2CKG5_9LEPT</name>
<keyword evidence="2" id="KW-1003">Cell membrane</keyword>
<dbReference type="InterPro" id="IPR003820">
    <property type="entry name" value="KdpC"/>
</dbReference>
<organism evidence="11 12">
    <name type="scientific">Leptonema illini DSM 21528</name>
    <dbReference type="NCBI Taxonomy" id="929563"/>
    <lineage>
        <taxon>Bacteria</taxon>
        <taxon>Pseudomonadati</taxon>
        <taxon>Spirochaetota</taxon>
        <taxon>Spirochaetia</taxon>
        <taxon>Leptospirales</taxon>
        <taxon>Leptospiraceae</taxon>
        <taxon>Leptonema</taxon>
    </lineage>
</organism>
<accession>H2CKG5</accession>
<keyword evidence="3" id="KW-0633">Potassium transport</keyword>
<dbReference type="EMBL" id="JH597773">
    <property type="protein sequence ID" value="EHQ08270.1"/>
    <property type="molecule type" value="Genomic_DNA"/>
</dbReference>
<keyword evidence="6" id="KW-0067">ATP-binding</keyword>
<keyword evidence="4" id="KW-0812">Transmembrane</keyword>